<evidence type="ECO:0000313" key="10">
    <source>
        <dbReference type="Proteomes" id="UP001326199"/>
    </source>
</evidence>
<dbReference type="GeneID" id="87931394"/>
<evidence type="ECO:0000313" key="9">
    <source>
        <dbReference type="EMBL" id="KAK4667088.1"/>
    </source>
</evidence>
<proteinExistence type="inferred from homology"/>
<feature type="transmembrane region" description="Helical" evidence="7">
    <location>
        <begin position="6"/>
        <end position="24"/>
    </location>
</feature>
<evidence type="ECO:0000256" key="6">
    <source>
        <dbReference type="SAM" id="MobiDB-lite"/>
    </source>
</evidence>
<dbReference type="InterPro" id="IPR049326">
    <property type="entry name" value="Rhodopsin_dom_fungi"/>
</dbReference>
<feature type="transmembrane region" description="Helical" evidence="7">
    <location>
        <begin position="160"/>
        <end position="183"/>
    </location>
</feature>
<sequence length="536" mass="57495">MVPLSVEILALVCVLLRLYSRWWMGGKFEVDDWVMMIVVGLYIGFEAVGCTAAGAAFGVDIWTVDANALGTALKLFYMAETFYLVILALTKISILCFYLRIFTQPHFRTITLVVMAWVGLSGLIFVFCQIFQCAPISFIWEGWRKGEFGPFSCLDINALGYTTAAFSIAQDIVILVMPLPLLIKLNVNVRSKICIIVMFSLGIFALITSCVRLWALYDFGDSVNPTWDYTNALIWTGLEVGVSIIVTSLPAIRVLLGRRGRGDGGGLLGGGGGGGGWSRDMASRGTSSSFGNTTTVVASRHTMPPHLKRISSVSRISSIRVGVEDTEKGRGDDVERGRGLEVLDGGKAELEDVMAGGNGGLQEEGLRRPWSDVSVGNSTVVGSESDFEQGVDISDLGWPLMNKAVLAGTGGVGGQRLSHMPSIDEVLTYSGSNWQGIGPRSQGSQGSRLSNNWSYDSEGSGNSMLTFGWEESTSGGWESWDWQGSGSGSVAGVLWRGSMNENGNGSRSGSGSGGYEEEEDSMLGGQSKKRSGSERG</sequence>
<gene>
    <name evidence="9" type="ORF">QC763_306080</name>
</gene>
<keyword evidence="10" id="KW-1185">Reference proteome</keyword>
<evidence type="ECO:0000256" key="5">
    <source>
        <dbReference type="ARBA" id="ARBA00038359"/>
    </source>
</evidence>
<organism evidence="9 10">
    <name type="scientific">Podospora pseudopauciseta</name>
    <dbReference type="NCBI Taxonomy" id="2093780"/>
    <lineage>
        <taxon>Eukaryota</taxon>
        <taxon>Fungi</taxon>
        <taxon>Dikarya</taxon>
        <taxon>Ascomycota</taxon>
        <taxon>Pezizomycotina</taxon>
        <taxon>Sordariomycetes</taxon>
        <taxon>Sordariomycetidae</taxon>
        <taxon>Sordariales</taxon>
        <taxon>Podosporaceae</taxon>
        <taxon>Podospora</taxon>
    </lineage>
</organism>
<dbReference type="RefSeq" id="XP_062767054.1">
    <property type="nucleotide sequence ID" value="XM_062911051.1"/>
</dbReference>
<protein>
    <recommendedName>
        <fullName evidence="8">Rhodopsin domain-containing protein</fullName>
    </recommendedName>
</protein>
<evidence type="ECO:0000256" key="3">
    <source>
        <dbReference type="ARBA" id="ARBA00022989"/>
    </source>
</evidence>
<evidence type="ECO:0000256" key="1">
    <source>
        <dbReference type="ARBA" id="ARBA00004141"/>
    </source>
</evidence>
<evidence type="ECO:0000256" key="7">
    <source>
        <dbReference type="SAM" id="Phobius"/>
    </source>
</evidence>
<dbReference type="EMBL" id="JAFFHB010000004">
    <property type="protein sequence ID" value="KAK4667088.1"/>
    <property type="molecule type" value="Genomic_DNA"/>
</dbReference>
<keyword evidence="4 7" id="KW-0472">Membrane</keyword>
<name>A0ABR0HGZ1_9PEZI</name>
<feature type="transmembrane region" description="Helical" evidence="7">
    <location>
        <begin position="114"/>
        <end position="140"/>
    </location>
</feature>
<feature type="domain" description="Rhodopsin" evidence="8">
    <location>
        <begin position="16"/>
        <end position="257"/>
    </location>
</feature>
<feature type="transmembrane region" description="Helical" evidence="7">
    <location>
        <begin position="36"/>
        <end position="62"/>
    </location>
</feature>
<dbReference type="InterPro" id="IPR052337">
    <property type="entry name" value="SAT4-like"/>
</dbReference>
<feature type="region of interest" description="Disordered" evidence="6">
    <location>
        <begin position="434"/>
        <end position="455"/>
    </location>
</feature>
<evidence type="ECO:0000259" key="8">
    <source>
        <dbReference type="Pfam" id="PF20684"/>
    </source>
</evidence>
<comment type="similarity">
    <text evidence="5">Belongs to the SAT4 family.</text>
</comment>
<feature type="region of interest" description="Disordered" evidence="6">
    <location>
        <begin position="491"/>
        <end position="536"/>
    </location>
</feature>
<keyword evidence="2 7" id="KW-0812">Transmembrane</keyword>
<dbReference type="Proteomes" id="UP001326199">
    <property type="component" value="Unassembled WGS sequence"/>
</dbReference>
<evidence type="ECO:0000256" key="2">
    <source>
        <dbReference type="ARBA" id="ARBA00022692"/>
    </source>
</evidence>
<reference evidence="9 10" key="1">
    <citation type="journal article" date="2023" name="bioRxiv">
        <title>High-quality genome assemblies of four members of thePodospora anserinaspecies complex.</title>
        <authorList>
            <person name="Ament-Velasquez S.L."/>
            <person name="Vogan A.A."/>
            <person name="Wallerman O."/>
            <person name="Hartmann F."/>
            <person name="Gautier V."/>
            <person name="Silar P."/>
            <person name="Giraud T."/>
            <person name="Johannesson H."/>
        </authorList>
    </citation>
    <scope>NUCLEOTIDE SEQUENCE [LARGE SCALE GENOMIC DNA]</scope>
    <source>
        <strain evidence="9 10">CBS 411.78</strain>
    </source>
</reference>
<dbReference type="PANTHER" id="PTHR33048">
    <property type="entry name" value="PTH11-LIKE INTEGRAL MEMBRANE PROTEIN (AFU_ORTHOLOGUE AFUA_5G11245)"/>
    <property type="match status" value="1"/>
</dbReference>
<dbReference type="PANTHER" id="PTHR33048:SF47">
    <property type="entry name" value="INTEGRAL MEMBRANE PROTEIN-RELATED"/>
    <property type="match status" value="1"/>
</dbReference>
<dbReference type="Pfam" id="PF20684">
    <property type="entry name" value="Fung_rhodopsin"/>
    <property type="match status" value="1"/>
</dbReference>
<feature type="transmembrane region" description="Helical" evidence="7">
    <location>
        <begin position="82"/>
        <end position="102"/>
    </location>
</feature>
<feature type="transmembrane region" description="Helical" evidence="7">
    <location>
        <begin position="232"/>
        <end position="252"/>
    </location>
</feature>
<evidence type="ECO:0000256" key="4">
    <source>
        <dbReference type="ARBA" id="ARBA00023136"/>
    </source>
</evidence>
<comment type="subcellular location">
    <subcellularLocation>
        <location evidence="1">Membrane</location>
        <topology evidence="1">Multi-pass membrane protein</topology>
    </subcellularLocation>
</comment>
<comment type="caution">
    <text evidence="9">The sequence shown here is derived from an EMBL/GenBank/DDBJ whole genome shotgun (WGS) entry which is preliminary data.</text>
</comment>
<accession>A0ABR0HGZ1</accession>
<feature type="transmembrane region" description="Helical" evidence="7">
    <location>
        <begin position="195"/>
        <end position="217"/>
    </location>
</feature>
<keyword evidence="3 7" id="KW-1133">Transmembrane helix</keyword>